<dbReference type="AlphaFoldDB" id="A0A1B6ECP9"/>
<reference evidence="2" key="1">
    <citation type="submission" date="2015-12" db="EMBL/GenBank/DDBJ databases">
        <title>De novo transcriptome assembly of four potential Pierce s Disease insect vectors from Arizona vineyards.</title>
        <authorList>
            <person name="Tassone E.E."/>
        </authorList>
    </citation>
    <scope>NUCLEOTIDE SEQUENCE</scope>
</reference>
<dbReference type="CDD" id="cd05327">
    <property type="entry name" value="retinol-DH_like_SDR_c_like"/>
    <property type="match status" value="1"/>
</dbReference>
<keyword evidence="1" id="KW-0560">Oxidoreductase</keyword>
<evidence type="ECO:0000313" key="2">
    <source>
        <dbReference type="EMBL" id="JAS35644.1"/>
    </source>
</evidence>
<dbReference type="Gene3D" id="3.40.50.720">
    <property type="entry name" value="NAD(P)-binding Rossmann-like Domain"/>
    <property type="match status" value="1"/>
</dbReference>
<dbReference type="PANTHER" id="PTHR43157:SF31">
    <property type="entry name" value="PHOSPHATIDYLINOSITOL-GLYCAN BIOSYNTHESIS CLASS F PROTEIN"/>
    <property type="match status" value="1"/>
</dbReference>
<dbReference type="EMBL" id="GEDC01001654">
    <property type="protein sequence ID" value="JAS35644.1"/>
    <property type="molecule type" value="Transcribed_RNA"/>
</dbReference>
<dbReference type="PANTHER" id="PTHR43157">
    <property type="entry name" value="PHOSPHATIDYLINOSITOL-GLYCAN BIOSYNTHESIS CLASS F PROTEIN-RELATED"/>
    <property type="match status" value="1"/>
</dbReference>
<proteinExistence type="predicted"/>
<accession>A0A1B6ECP9</accession>
<dbReference type="InterPro" id="IPR036291">
    <property type="entry name" value="NAD(P)-bd_dom_sf"/>
</dbReference>
<gene>
    <name evidence="2" type="ORF">g.42169</name>
</gene>
<evidence type="ECO:0000256" key="1">
    <source>
        <dbReference type="ARBA" id="ARBA00023002"/>
    </source>
</evidence>
<dbReference type="PRINTS" id="PR00081">
    <property type="entry name" value="GDHRDH"/>
</dbReference>
<dbReference type="Pfam" id="PF00106">
    <property type="entry name" value="adh_short"/>
    <property type="match status" value="1"/>
</dbReference>
<name>A0A1B6ECP9_9HEMI</name>
<organism evidence="2">
    <name type="scientific">Clastoptera arizonana</name>
    <name type="common">Arizona spittle bug</name>
    <dbReference type="NCBI Taxonomy" id="38151"/>
    <lineage>
        <taxon>Eukaryota</taxon>
        <taxon>Metazoa</taxon>
        <taxon>Ecdysozoa</taxon>
        <taxon>Arthropoda</taxon>
        <taxon>Hexapoda</taxon>
        <taxon>Insecta</taxon>
        <taxon>Pterygota</taxon>
        <taxon>Neoptera</taxon>
        <taxon>Paraneoptera</taxon>
        <taxon>Hemiptera</taxon>
        <taxon>Auchenorrhyncha</taxon>
        <taxon>Cercopoidea</taxon>
        <taxon>Clastopteridae</taxon>
        <taxon>Clastoptera</taxon>
    </lineage>
</organism>
<dbReference type="GO" id="GO:0016491">
    <property type="term" value="F:oxidoreductase activity"/>
    <property type="evidence" value="ECO:0007669"/>
    <property type="project" value="UniProtKB-KW"/>
</dbReference>
<dbReference type="SUPFAM" id="SSF51735">
    <property type="entry name" value="NAD(P)-binding Rossmann-fold domains"/>
    <property type="match status" value="1"/>
</dbReference>
<sequence>MFKIIKLLKYYSGGKCVCTERLDGKVIVITGANSGIGKEAGFILSHKGAELILACRNIEEGNKVVKEIIKKSGNIYITCEQLDLADFESIVSFTNRIKNKGAQVYALINNAAIFHHPFQLTKNGFELTFQTNYLGPCLLTLLLLDSFKKKFPSRIVNVSSEAHRFPKCLEIQYLHLPKIKFDEFMVYGESKLCLHLFTNKLAKLVKGEEVTVNCVNPGNSRSNIYRSFPTINNVSLFSFHHFLLWLKFKNCWSGAQTVVHAVVDPNLKSTTGKYFSDCQESTASELANSEELADILWGCTLDWLKDYLSKSSFKKI</sequence>
<dbReference type="InterPro" id="IPR002347">
    <property type="entry name" value="SDR_fam"/>
</dbReference>
<protein>
    <submittedName>
        <fullName evidence="2">Uncharacterized protein</fullName>
    </submittedName>
</protein>